<reference evidence="1" key="1">
    <citation type="submission" date="2007-10" db="EMBL/GenBank/DDBJ databases">
        <authorList>
            <person name="Fulton L."/>
            <person name="Clifton S."/>
            <person name="Fulton B."/>
            <person name="Xu J."/>
            <person name="Minx P."/>
            <person name="Pepin K.H."/>
            <person name="Johnson M."/>
            <person name="Thiruvilangam P."/>
            <person name="Bhonagiri V."/>
            <person name="Nash W.E."/>
            <person name="Mardis E.R."/>
            <person name="Wilson R.K."/>
        </authorList>
    </citation>
    <scope>NUCLEOTIDE SEQUENCE [LARGE SCALE GENOMIC DNA]</scope>
    <source>
        <strain evidence="1">DSM 17216</strain>
    </source>
</reference>
<keyword evidence="2" id="KW-1185">Reference proteome</keyword>
<proteinExistence type="predicted"/>
<name>B0MY57_9BACT</name>
<dbReference type="AlphaFoldDB" id="B0MY57"/>
<accession>B0MY57</accession>
<evidence type="ECO:0000313" key="2">
    <source>
        <dbReference type="Proteomes" id="UP000005819"/>
    </source>
</evidence>
<dbReference type="EMBL" id="ABFK02000020">
    <property type="protein sequence ID" value="EDS02646.1"/>
    <property type="molecule type" value="Genomic_DNA"/>
</dbReference>
<dbReference type="Proteomes" id="UP000005819">
    <property type="component" value="Unassembled WGS sequence"/>
</dbReference>
<protein>
    <submittedName>
        <fullName evidence="1">Uncharacterized protein</fullName>
    </submittedName>
</protein>
<evidence type="ECO:0000313" key="1">
    <source>
        <dbReference type="EMBL" id="EDS02646.1"/>
    </source>
</evidence>
<sequence length="55" mass="6289">MRLVIEDDRTDFQTDIPFPGANLLREIFVSNSRIRKFGYLCVTDSGKKIASLHTC</sequence>
<gene>
    <name evidence="1" type="ORF">ALIPUT_02176</name>
</gene>
<dbReference type="HOGENOM" id="CLU_3021621_0_0_10"/>
<reference evidence="1" key="2">
    <citation type="submission" date="2013-09" db="EMBL/GenBank/DDBJ databases">
        <title>Draft genome sequence of Alistipes putredinis (DSM 17216).</title>
        <authorList>
            <person name="Sudarsanam P."/>
            <person name="Ley R."/>
            <person name="Guruge J."/>
            <person name="Turnbaugh P.J."/>
            <person name="Mahowald M."/>
            <person name="Liep D."/>
            <person name="Gordon J."/>
        </authorList>
    </citation>
    <scope>NUCLEOTIDE SEQUENCE</scope>
    <source>
        <strain evidence="1">DSM 17216</strain>
    </source>
</reference>
<organism evidence="1 2">
    <name type="scientific">Alistipes putredinis DSM 17216</name>
    <dbReference type="NCBI Taxonomy" id="445970"/>
    <lineage>
        <taxon>Bacteria</taxon>
        <taxon>Pseudomonadati</taxon>
        <taxon>Bacteroidota</taxon>
        <taxon>Bacteroidia</taxon>
        <taxon>Bacteroidales</taxon>
        <taxon>Rikenellaceae</taxon>
        <taxon>Alistipes</taxon>
    </lineage>
</organism>
<comment type="caution">
    <text evidence="1">The sequence shown here is derived from an EMBL/GenBank/DDBJ whole genome shotgun (WGS) entry which is preliminary data.</text>
</comment>